<feature type="transmembrane region" description="Helical" evidence="1">
    <location>
        <begin position="171"/>
        <end position="190"/>
    </location>
</feature>
<dbReference type="InterPro" id="IPR003675">
    <property type="entry name" value="Rce1/LyrA-like_dom"/>
</dbReference>
<dbReference type="Proteomes" id="UP001500908">
    <property type="component" value="Unassembled WGS sequence"/>
</dbReference>
<proteinExistence type="predicted"/>
<feature type="transmembrane region" description="Helical" evidence="1">
    <location>
        <begin position="56"/>
        <end position="77"/>
    </location>
</feature>
<evidence type="ECO:0000313" key="4">
    <source>
        <dbReference type="Proteomes" id="UP001500908"/>
    </source>
</evidence>
<feature type="transmembrane region" description="Helical" evidence="1">
    <location>
        <begin position="295"/>
        <end position="313"/>
    </location>
</feature>
<comment type="caution">
    <text evidence="3">The sequence shown here is derived from an EMBL/GenBank/DDBJ whole genome shotgun (WGS) entry which is preliminary data.</text>
</comment>
<sequence length="318" mass="34319">MGFFRGRLEADLGEREVDVARKTILWGGLAVFALALAVTGYALLTTGLAPLPPVPFTVWLPVGVGLLLLSLITPPARSAELEARVRHAMAPHSVERELGYLAFCLAGFILGMIGLSGLLGLLYGNMANLAAPAVRLLFLLFIPLLLVDWAQVGRAGDRPTIPRIAMAVTEPWRWLGLIAVLVGVVLLASAVDLATMIADRALPVGLLGIVVTISVPEEIFFRGMAQTRLEILVGRWSAVLLTSLFFAATYAAMGTDVDVVRGEATLLHGDLLRAIATYGVWGVFYGYLWSCYRNIWLNIILRSCVIALITIPLQHPPG</sequence>
<keyword evidence="4" id="KW-1185">Reference proteome</keyword>
<feature type="transmembrane region" description="Helical" evidence="1">
    <location>
        <begin position="233"/>
        <end position="251"/>
    </location>
</feature>
<gene>
    <name evidence="3" type="ORF">GCM10022402_33580</name>
</gene>
<reference evidence="4" key="1">
    <citation type="journal article" date="2019" name="Int. J. Syst. Evol. Microbiol.">
        <title>The Global Catalogue of Microorganisms (GCM) 10K type strain sequencing project: providing services to taxonomists for standard genome sequencing and annotation.</title>
        <authorList>
            <consortium name="The Broad Institute Genomics Platform"/>
            <consortium name="The Broad Institute Genome Sequencing Center for Infectious Disease"/>
            <person name="Wu L."/>
            <person name="Ma J."/>
        </authorList>
    </citation>
    <scope>NUCLEOTIDE SEQUENCE [LARGE SCALE GENOMIC DNA]</scope>
    <source>
        <strain evidence="4">JCM 17137</strain>
    </source>
</reference>
<protein>
    <recommendedName>
        <fullName evidence="2">CAAX prenyl protease 2/Lysostaphin resistance protein A-like domain-containing protein</fullName>
    </recommendedName>
</protein>
<feature type="transmembrane region" description="Helical" evidence="1">
    <location>
        <begin position="98"/>
        <end position="123"/>
    </location>
</feature>
<organism evidence="3 4">
    <name type="scientific">Salinactinospora qingdaonensis</name>
    <dbReference type="NCBI Taxonomy" id="702744"/>
    <lineage>
        <taxon>Bacteria</taxon>
        <taxon>Bacillati</taxon>
        <taxon>Actinomycetota</taxon>
        <taxon>Actinomycetes</taxon>
        <taxon>Streptosporangiales</taxon>
        <taxon>Nocardiopsidaceae</taxon>
        <taxon>Salinactinospora</taxon>
    </lineage>
</organism>
<feature type="transmembrane region" description="Helical" evidence="1">
    <location>
        <begin position="202"/>
        <end position="221"/>
    </location>
</feature>
<keyword evidence="1" id="KW-0472">Membrane</keyword>
<feature type="transmembrane region" description="Helical" evidence="1">
    <location>
        <begin position="271"/>
        <end position="288"/>
    </location>
</feature>
<accession>A0ABP7G4U4</accession>
<dbReference type="EMBL" id="BAABDD010000016">
    <property type="protein sequence ID" value="GAA3751822.1"/>
    <property type="molecule type" value="Genomic_DNA"/>
</dbReference>
<keyword evidence="1" id="KW-0812">Transmembrane</keyword>
<evidence type="ECO:0000259" key="2">
    <source>
        <dbReference type="Pfam" id="PF02517"/>
    </source>
</evidence>
<evidence type="ECO:0000313" key="3">
    <source>
        <dbReference type="EMBL" id="GAA3751822.1"/>
    </source>
</evidence>
<name>A0ABP7G4U4_9ACTN</name>
<feature type="transmembrane region" description="Helical" evidence="1">
    <location>
        <begin position="24"/>
        <end position="44"/>
    </location>
</feature>
<feature type="domain" description="CAAX prenyl protease 2/Lysostaphin resistance protein A-like" evidence="2">
    <location>
        <begin position="203"/>
        <end position="303"/>
    </location>
</feature>
<dbReference type="Pfam" id="PF02517">
    <property type="entry name" value="Rce1-like"/>
    <property type="match status" value="1"/>
</dbReference>
<evidence type="ECO:0000256" key="1">
    <source>
        <dbReference type="SAM" id="Phobius"/>
    </source>
</evidence>
<feature type="transmembrane region" description="Helical" evidence="1">
    <location>
        <begin position="129"/>
        <end position="150"/>
    </location>
</feature>
<keyword evidence="1" id="KW-1133">Transmembrane helix</keyword>